<gene>
    <name evidence="4" type="primary">pdxA</name>
    <name evidence="4" type="ORF">MAMC_01529</name>
</gene>
<dbReference type="Proteomes" id="UP000381693">
    <property type="component" value="Unassembled WGS sequence"/>
</dbReference>
<dbReference type="SUPFAM" id="SSF53659">
    <property type="entry name" value="Isocitrate/Isopropylmalate dehydrogenase-like"/>
    <property type="match status" value="1"/>
</dbReference>
<dbReference type="InterPro" id="IPR005255">
    <property type="entry name" value="PdxA_fam"/>
</dbReference>
<keyword evidence="5" id="KW-1185">Reference proteome</keyword>
<evidence type="ECO:0000256" key="1">
    <source>
        <dbReference type="ARBA" id="ARBA00022723"/>
    </source>
</evidence>
<evidence type="ECO:0000256" key="3">
    <source>
        <dbReference type="ARBA" id="ARBA00023027"/>
    </source>
</evidence>
<sequence length="296" mass="31647">MRNWVIGIPVGEPAGIGPEVVRKAIASHRLPASCAYRVIGSDRGFSPGEPSPSSARAAQEWLEEAVRLWKEGAIHAIVTGPVHKAGLRAAGFPYPGQTEFFADRTGCPAQKVVMGFWHPKLSLTLLSTHCSLREAIASIRPEKIVLSAELLADLLNRLGCPSPRIAIAALNPHAGESGLFGSEERELFEPALTELRKRGRNAVGPLPPDSVFRQAIHGEFAGVVAAYHDQGLIPFKLVAFSTGVNVTLGLPLIRTSPDHGTAFHLAGKDAADPRSMIAAIRLAVRLVEAEHGTKRA</sequence>
<dbReference type="EC" id="1.1.1.262" evidence="4"/>
<dbReference type="GO" id="GO:0046872">
    <property type="term" value="F:metal ion binding"/>
    <property type="evidence" value="ECO:0007669"/>
    <property type="project" value="UniProtKB-KW"/>
</dbReference>
<keyword evidence="1" id="KW-0479">Metal-binding</keyword>
<dbReference type="PANTHER" id="PTHR30004">
    <property type="entry name" value="4-HYDROXYTHREONINE-4-PHOSPHATE DEHYDROGENASE"/>
    <property type="match status" value="1"/>
</dbReference>
<comment type="caution">
    <text evidence="4">The sequence shown here is derived from an EMBL/GenBank/DDBJ whole genome shotgun (WGS) entry which is preliminary data.</text>
</comment>
<accession>A0A5E6MFV8</accession>
<name>A0A5E6MFV8_9BACT</name>
<dbReference type="RefSeq" id="WP_246189608.1">
    <property type="nucleotide sequence ID" value="NZ_CABFUZ020000155.1"/>
</dbReference>
<keyword evidence="3" id="KW-0520">NAD</keyword>
<dbReference type="Gene3D" id="3.40.718.10">
    <property type="entry name" value="Isopropylmalate Dehydrogenase"/>
    <property type="match status" value="2"/>
</dbReference>
<protein>
    <submittedName>
        <fullName evidence="4">4-hydroxythreonine-4-phosphate dehydrogenase</fullName>
        <ecNumber evidence="4">1.1.1.262</ecNumber>
    </submittedName>
</protein>
<dbReference type="GO" id="GO:0050570">
    <property type="term" value="F:4-hydroxythreonine-4-phosphate dehydrogenase activity"/>
    <property type="evidence" value="ECO:0007669"/>
    <property type="project" value="UniProtKB-EC"/>
</dbReference>
<proteinExistence type="predicted"/>
<dbReference type="EMBL" id="CABFUZ020000155">
    <property type="protein sequence ID" value="VVM07240.1"/>
    <property type="molecule type" value="Genomic_DNA"/>
</dbReference>
<dbReference type="PANTHER" id="PTHR30004:SF6">
    <property type="entry name" value="D-THREONATE 4-PHOSPHATE DEHYDROGENASE"/>
    <property type="match status" value="1"/>
</dbReference>
<keyword evidence="2 4" id="KW-0560">Oxidoreductase</keyword>
<dbReference type="Pfam" id="PF04166">
    <property type="entry name" value="PdxA"/>
    <property type="match status" value="1"/>
</dbReference>
<dbReference type="NCBIfam" id="TIGR00557">
    <property type="entry name" value="pdxA"/>
    <property type="match status" value="1"/>
</dbReference>
<evidence type="ECO:0000313" key="4">
    <source>
        <dbReference type="EMBL" id="VVM07240.1"/>
    </source>
</evidence>
<dbReference type="GO" id="GO:0051287">
    <property type="term" value="F:NAD binding"/>
    <property type="evidence" value="ECO:0007669"/>
    <property type="project" value="InterPro"/>
</dbReference>
<evidence type="ECO:0000256" key="2">
    <source>
        <dbReference type="ARBA" id="ARBA00023002"/>
    </source>
</evidence>
<organism evidence="4 5">
    <name type="scientific">Methylacidimicrobium cyclopophantes</name>
    <dbReference type="NCBI Taxonomy" id="1041766"/>
    <lineage>
        <taxon>Bacteria</taxon>
        <taxon>Pseudomonadati</taxon>
        <taxon>Verrucomicrobiota</taxon>
        <taxon>Methylacidimicrobium</taxon>
    </lineage>
</organism>
<dbReference type="AlphaFoldDB" id="A0A5E6MFV8"/>
<evidence type="ECO:0000313" key="5">
    <source>
        <dbReference type="Proteomes" id="UP000381693"/>
    </source>
</evidence>
<reference evidence="4" key="1">
    <citation type="submission" date="2019-09" db="EMBL/GenBank/DDBJ databases">
        <authorList>
            <person name="Cremers G."/>
        </authorList>
    </citation>
    <scope>NUCLEOTIDE SEQUENCE [LARGE SCALE GENOMIC DNA]</scope>
    <source>
        <strain evidence="4">3B</strain>
    </source>
</reference>